<accession>A0ACC1PDR7</accession>
<gene>
    <name evidence="1" type="ORF">NUW54_g8604</name>
</gene>
<dbReference type="Proteomes" id="UP001144978">
    <property type="component" value="Unassembled WGS sequence"/>
</dbReference>
<name>A0ACC1PDR7_9APHY</name>
<evidence type="ECO:0000313" key="2">
    <source>
        <dbReference type="Proteomes" id="UP001144978"/>
    </source>
</evidence>
<reference evidence="1" key="1">
    <citation type="submission" date="2022-08" db="EMBL/GenBank/DDBJ databases">
        <title>Genome Sequence of Pycnoporus sanguineus.</title>
        <authorList>
            <person name="Buettner E."/>
        </authorList>
    </citation>
    <scope>NUCLEOTIDE SEQUENCE</scope>
    <source>
        <strain evidence="1">CG-C14</strain>
    </source>
</reference>
<evidence type="ECO:0000313" key="1">
    <source>
        <dbReference type="EMBL" id="KAJ2990020.1"/>
    </source>
</evidence>
<sequence length="142" mass="16135">MSAFRVLDIPFDLLVAITAWLDIGDLCHEHARSSMSRLHHNSSVVQRISGCSSAYIPHRWSLELTLRVLPHHSNWLRTGPEFPGYELVLRALTDSASSLRQIFIISESPLRKPTTWLLRDDPSDFKELDELGGPDAHKVRIV</sequence>
<proteinExistence type="predicted"/>
<comment type="caution">
    <text evidence="1">The sequence shown here is derived from an EMBL/GenBank/DDBJ whole genome shotgun (WGS) entry which is preliminary data.</text>
</comment>
<protein>
    <submittedName>
        <fullName evidence="1">Uncharacterized protein</fullName>
    </submittedName>
</protein>
<organism evidence="1 2">
    <name type="scientific">Trametes sanguinea</name>
    <dbReference type="NCBI Taxonomy" id="158606"/>
    <lineage>
        <taxon>Eukaryota</taxon>
        <taxon>Fungi</taxon>
        <taxon>Dikarya</taxon>
        <taxon>Basidiomycota</taxon>
        <taxon>Agaricomycotina</taxon>
        <taxon>Agaricomycetes</taxon>
        <taxon>Polyporales</taxon>
        <taxon>Polyporaceae</taxon>
        <taxon>Trametes</taxon>
    </lineage>
</organism>
<dbReference type="EMBL" id="JANSHE010002698">
    <property type="protein sequence ID" value="KAJ2990020.1"/>
    <property type="molecule type" value="Genomic_DNA"/>
</dbReference>
<keyword evidence="2" id="KW-1185">Reference proteome</keyword>